<protein>
    <submittedName>
        <fullName evidence="1">Uncharacterized protein</fullName>
    </submittedName>
</protein>
<evidence type="ECO:0000313" key="2">
    <source>
        <dbReference type="Proteomes" id="UP001189122"/>
    </source>
</evidence>
<dbReference type="EMBL" id="LR743600">
    <property type="protein sequence ID" value="CAA2630683.1"/>
    <property type="molecule type" value="Genomic_DNA"/>
</dbReference>
<dbReference type="AlphaFoldDB" id="A0A7I8JIG1"/>
<dbReference type="EMBL" id="CACRZD030000013">
    <property type="protein sequence ID" value="CAA6669926.1"/>
    <property type="molecule type" value="Genomic_DNA"/>
</dbReference>
<name>A0A7I8JIG1_SPIIN</name>
<organism evidence="1">
    <name type="scientific">Spirodela intermedia</name>
    <name type="common">Intermediate duckweed</name>
    <dbReference type="NCBI Taxonomy" id="51605"/>
    <lineage>
        <taxon>Eukaryota</taxon>
        <taxon>Viridiplantae</taxon>
        <taxon>Streptophyta</taxon>
        <taxon>Embryophyta</taxon>
        <taxon>Tracheophyta</taxon>
        <taxon>Spermatophyta</taxon>
        <taxon>Magnoliopsida</taxon>
        <taxon>Liliopsida</taxon>
        <taxon>Araceae</taxon>
        <taxon>Lemnoideae</taxon>
        <taxon>Spirodela</taxon>
    </lineage>
</organism>
<sequence length="75" mass="8629">MCFNLHPLVDARVKDSESVDLEAGFFPKIRALWIQAHILFIFCCLWGANNDKSEDDHNSVLFPFIFGDRSVMNLL</sequence>
<gene>
    <name evidence="1" type="ORF">SI7747_13016329</name>
</gene>
<reference evidence="1 2" key="1">
    <citation type="submission" date="2019-12" db="EMBL/GenBank/DDBJ databases">
        <authorList>
            <person name="Scholz U."/>
            <person name="Mascher M."/>
            <person name="Fiebig A."/>
        </authorList>
    </citation>
    <scope>NUCLEOTIDE SEQUENCE</scope>
</reference>
<accession>A0A7I8JIG1</accession>
<dbReference type="Proteomes" id="UP001189122">
    <property type="component" value="Unassembled WGS sequence"/>
</dbReference>
<keyword evidence="2" id="KW-1185">Reference proteome</keyword>
<evidence type="ECO:0000313" key="1">
    <source>
        <dbReference type="EMBL" id="CAA2630683.1"/>
    </source>
</evidence>
<proteinExistence type="predicted"/>